<dbReference type="PROSITE" id="PS50005">
    <property type="entry name" value="TPR"/>
    <property type="match status" value="6"/>
</dbReference>
<dbReference type="Pfam" id="PF14559">
    <property type="entry name" value="TPR_19"/>
    <property type="match status" value="8"/>
</dbReference>
<evidence type="ECO:0000313" key="3">
    <source>
        <dbReference type="EMBL" id="KIF81547.1"/>
    </source>
</evidence>
<dbReference type="Gene3D" id="1.25.40.10">
    <property type="entry name" value="Tetratricopeptide repeat domain"/>
    <property type="match status" value="6"/>
</dbReference>
<organism evidence="3 4">
    <name type="scientific">Noviherbaspirillum autotrophicum</name>
    <dbReference type="NCBI Taxonomy" id="709839"/>
    <lineage>
        <taxon>Bacteria</taxon>
        <taxon>Pseudomonadati</taxon>
        <taxon>Pseudomonadota</taxon>
        <taxon>Betaproteobacteria</taxon>
        <taxon>Burkholderiales</taxon>
        <taxon>Oxalobacteraceae</taxon>
        <taxon>Noviherbaspirillum</taxon>
    </lineage>
</organism>
<dbReference type="Proteomes" id="UP000031572">
    <property type="component" value="Unassembled WGS sequence"/>
</dbReference>
<feature type="chain" id="PRO_5002156451" evidence="2">
    <location>
        <begin position="22"/>
        <end position="926"/>
    </location>
</feature>
<feature type="repeat" description="TPR" evidence="1">
    <location>
        <begin position="542"/>
        <end position="575"/>
    </location>
</feature>
<feature type="repeat" description="TPR" evidence="1">
    <location>
        <begin position="372"/>
        <end position="405"/>
    </location>
</feature>
<dbReference type="EMBL" id="JWJG01000028">
    <property type="protein sequence ID" value="KIF81547.1"/>
    <property type="molecule type" value="Genomic_DNA"/>
</dbReference>
<dbReference type="Pfam" id="PF13432">
    <property type="entry name" value="TPR_16"/>
    <property type="match status" value="1"/>
</dbReference>
<evidence type="ECO:0000256" key="2">
    <source>
        <dbReference type="SAM" id="SignalP"/>
    </source>
</evidence>
<feature type="signal peptide" evidence="2">
    <location>
        <begin position="1"/>
        <end position="21"/>
    </location>
</feature>
<keyword evidence="4" id="KW-1185">Reference proteome</keyword>
<dbReference type="STRING" id="709839.TSA66_13225"/>
<dbReference type="NCBIfam" id="TIGR02917">
    <property type="entry name" value="PEP_TPR_lipo"/>
    <property type="match status" value="1"/>
</dbReference>
<dbReference type="GO" id="GO:0051301">
    <property type="term" value="P:cell division"/>
    <property type="evidence" value="ECO:0007669"/>
    <property type="project" value="TreeGrafter"/>
</dbReference>
<dbReference type="SMART" id="SM00028">
    <property type="entry name" value="TPR"/>
    <property type="match status" value="22"/>
</dbReference>
<sequence>MATLHHTRPLCIAMISGTLLASGLTACGKTQSAQALVAEAGDYHQKGDNKAAIIQLKNALQKNPDDKDARLLLGTIYIETNDPQSAEKEVRKAIDLGNHTDQALAALAKALLMQGKFEKVLEETTPAAGAATGAEIAVMRGNAYLGLGKAQEAKDAFELARKDNTDNPDALIGLARHALLLKDVDAATRYSEQAVSKNPANADAWNFKGDLLRAQAKAEAALAAYEEALRLKPDHAAALVAKATIEIGAGRYDAARASLDTARKKGASTLGVLYTQALLDYKQGKPAAALESLQHVLRAAPGHLQAQLLAGTVQYELGATQQAEMHLKTYLEKRPDDLHARKLLAATLLRNGEPKRALTIVSTAAKDAPQDAQLLTLAGESSAQAKDFSGAIEYFQKASAAAPQDAMIRTALGKIKLGQGDSGGAIDEFQKAAALEKEPGQANKALILAYLQQKQYDKALSMVTTIEKEQPKNPELQHLKGGIYLAKKDVQSARQSYERALSYDATYFNAVASLARLDMIDKKPDAAKKRFEALLAADKKNVQAMIALGSIAVAQKQNDEATRWFEQAHSENPDALEPATQLAMHYLRLGQNQKALTLAQKLQAASPTNAGALDLLAKVQFASNDKRAALDSYEKLAALNPSSAAVFVKIAAIHMTMQKTAEAAEALKKALSLQPGYLEAQVALASVEQARGNRDQALTLARSIQKQHEKSPAGHLLEAELMLAQHKLEPAIAAYERAYALGRTATLAMKLHTVLRQAGREKDAERYIEQWLKDHPADTAVHAYVAQNYLNIGQNKQAIKHYEAVLQRDASDVRALNNLAWLYQQEKDSRALQYAEKAYAGNSSNPSVLDTLGWILVERGEHARGISLLQQAVALAPDAMEIRYRLALGLVKSGDKEKARTELQHLLTAGKEFSKEKEARALLTQL</sequence>
<dbReference type="InterPro" id="IPR011990">
    <property type="entry name" value="TPR-like_helical_dom_sf"/>
</dbReference>
<feature type="repeat" description="TPR" evidence="1">
    <location>
        <begin position="846"/>
        <end position="879"/>
    </location>
</feature>
<dbReference type="InterPro" id="IPR019734">
    <property type="entry name" value="TPR_rpt"/>
</dbReference>
<gene>
    <name evidence="3" type="ORF">TSA66_13225</name>
</gene>
<reference evidence="3 4" key="1">
    <citation type="submission" date="2014-12" db="EMBL/GenBank/DDBJ databases">
        <title>Denitrispirillum autotrophicum gen. nov., sp. nov., Denitrifying, Facultatively Autotrophic Bacteria Isolated from Rice Paddy Soil.</title>
        <authorList>
            <person name="Ishii S."/>
            <person name="Ashida N."/>
            <person name="Ohno H."/>
            <person name="Otsuka S."/>
            <person name="Yokota A."/>
            <person name="Senoo K."/>
        </authorList>
    </citation>
    <scope>NUCLEOTIDE SEQUENCE [LARGE SCALE GENOMIC DNA]</scope>
    <source>
        <strain evidence="3 4">TSA66</strain>
    </source>
</reference>
<dbReference type="PANTHER" id="PTHR12558:SF44">
    <property type="entry name" value="TETRATRICOPEPTIDE REPEAT-CONTAINING PROTEIN"/>
    <property type="match status" value="1"/>
</dbReference>
<dbReference type="OrthoDB" id="5290951at2"/>
<keyword evidence="2" id="KW-0732">Signal</keyword>
<dbReference type="SUPFAM" id="SSF48452">
    <property type="entry name" value="TPR-like"/>
    <property type="match status" value="4"/>
</dbReference>
<dbReference type="InterPro" id="IPR014266">
    <property type="entry name" value="PEP-CTERM_TPR_PrsT"/>
</dbReference>
<proteinExistence type="predicted"/>
<evidence type="ECO:0000256" key="1">
    <source>
        <dbReference type="PROSITE-ProRule" id="PRU00339"/>
    </source>
</evidence>
<dbReference type="PANTHER" id="PTHR12558">
    <property type="entry name" value="CELL DIVISION CYCLE 16,23,27"/>
    <property type="match status" value="1"/>
</dbReference>
<feature type="repeat" description="TPR" evidence="1">
    <location>
        <begin position="610"/>
        <end position="643"/>
    </location>
</feature>
<keyword evidence="1" id="KW-0802">TPR repeat</keyword>
<feature type="repeat" description="TPR" evidence="1">
    <location>
        <begin position="202"/>
        <end position="235"/>
    </location>
</feature>
<protein>
    <submittedName>
        <fullName evidence="3">Uncharacterized protein</fullName>
    </submittedName>
</protein>
<dbReference type="AlphaFoldDB" id="A0A0C1YM23"/>
<dbReference type="RefSeq" id="WP_040040371.1">
    <property type="nucleotide sequence ID" value="NZ_JWJG01000028.1"/>
</dbReference>
<comment type="caution">
    <text evidence="3">The sequence shown here is derived from an EMBL/GenBank/DDBJ whole genome shotgun (WGS) entry which is preliminary data.</text>
</comment>
<feature type="repeat" description="TPR" evidence="1">
    <location>
        <begin position="644"/>
        <end position="677"/>
    </location>
</feature>
<accession>A0A0C1YM23</accession>
<name>A0A0C1YM23_9BURK</name>
<evidence type="ECO:0000313" key="4">
    <source>
        <dbReference type="Proteomes" id="UP000031572"/>
    </source>
</evidence>